<feature type="transmembrane region" description="Helical" evidence="2">
    <location>
        <begin position="34"/>
        <end position="51"/>
    </location>
</feature>
<evidence type="ECO:0000259" key="3">
    <source>
        <dbReference type="Pfam" id="PF24460"/>
    </source>
</evidence>
<reference evidence="4 5" key="1">
    <citation type="journal article" date="2019" name="Int. J. Syst. Evol. Microbiol.">
        <title>The Global Catalogue of Microorganisms (GCM) 10K type strain sequencing project: providing services to taxonomists for standard genome sequencing and annotation.</title>
        <authorList>
            <consortium name="The Broad Institute Genomics Platform"/>
            <consortium name="The Broad Institute Genome Sequencing Center for Infectious Disease"/>
            <person name="Wu L."/>
            <person name="Ma J."/>
        </authorList>
    </citation>
    <scope>NUCLEOTIDE SEQUENCE [LARGE SCALE GENOMIC DNA]</scope>
    <source>
        <strain evidence="4 5">XZYJ18</strain>
    </source>
</reference>
<dbReference type="InterPro" id="IPR055997">
    <property type="entry name" value="DUF7575"/>
</dbReference>
<evidence type="ECO:0000313" key="4">
    <source>
        <dbReference type="EMBL" id="MFC4824331.1"/>
    </source>
</evidence>
<evidence type="ECO:0000256" key="2">
    <source>
        <dbReference type="SAM" id="Phobius"/>
    </source>
</evidence>
<dbReference type="Pfam" id="PF24460">
    <property type="entry name" value="DUF7575"/>
    <property type="match status" value="1"/>
</dbReference>
<organism evidence="4 5">
    <name type="scientific">Halorussus aquaticus</name>
    <dbReference type="NCBI Taxonomy" id="2953748"/>
    <lineage>
        <taxon>Archaea</taxon>
        <taxon>Methanobacteriati</taxon>
        <taxon>Methanobacteriota</taxon>
        <taxon>Stenosarchaea group</taxon>
        <taxon>Halobacteria</taxon>
        <taxon>Halobacteriales</taxon>
        <taxon>Haladaptataceae</taxon>
        <taxon>Halorussus</taxon>
    </lineage>
</organism>
<accession>A0ABD5Q2A4</accession>
<keyword evidence="5" id="KW-1185">Reference proteome</keyword>
<protein>
    <recommendedName>
        <fullName evidence="3">DUF7575 domain-containing protein</fullName>
    </recommendedName>
</protein>
<dbReference type="AlphaFoldDB" id="A0ABD5Q2A4"/>
<keyword evidence="2" id="KW-0472">Membrane</keyword>
<dbReference type="GeneID" id="73044985"/>
<keyword evidence="2" id="KW-1133">Transmembrane helix</keyword>
<dbReference type="EMBL" id="JBHSHT010000001">
    <property type="protein sequence ID" value="MFC4824331.1"/>
    <property type="molecule type" value="Genomic_DNA"/>
</dbReference>
<dbReference type="Proteomes" id="UP001595945">
    <property type="component" value="Unassembled WGS sequence"/>
</dbReference>
<dbReference type="RefSeq" id="WP_254269919.1">
    <property type="nucleotide sequence ID" value="NZ_CP100400.1"/>
</dbReference>
<proteinExistence type="predicted"/>
<feature type="region of interest" description="Disordered" evidence="1">
    <location>
        <begin position="131"/>
        <end position="150"/>
    </location>
</feature>
<evidence type="ECO:0000313" key="5">
    <source>
        <dbReference type="Proteomes" id="UP001595945"/>
    </source>
</evidence>
<feature type="domain" description="DUF7575" evidence="3">
    <location>
        <begin position="109"/>
        <end position="134"/>
    </location>
</feature>
<sequence>MTHTRSEKRPWLGALLSFLLPGLGHVYLKEWLRSAMWFAFMVSAVLLFIPLPDAATTGATSIGAAFDAAMKATQDLPLEALLPMWVVRTFSAVDAYWLALQTGSDEEPGEQCPSCGKPVDEDLDFCQWCTTPLPERDGPNGPTENNAVSR</sequence>
<comment type="caution">
    <text evidence="4">The sequence shown here is derived from an EMBL/GenBank/DDBJ whole genome shotgun (WGS) entry which is preliminary data.</text>
</comment>
<evidence type="ECO:0000256" key="1">
    <source>
        <dbReference type="SAM" id="MobiDB-lite"/>
    </source>
</evidence>
<gene>
    <name evidence="4" type="ORF">ACFO9K_08650</name>
</gene>
<name>A0ABD5Q2A4_9EURY</name>
<keyword evidence="2" id="KW-0812">Transmembrane</keyword>